<feature type="domain" description="Helicase C-terminal" evidence="13">
    <location>
        <begin position="533"/>
        <end position="705"/>
    </location>
</feature>
<dbReference type="Proteomes" id="UP000009173">
    <property type="component" value="Chromosome"/>
</dbReference>
<dbReference type="PROSITE" id="PS51194">
    <property type="entry name" value="HELICASE_CTER"/>
    <property type="match status" value="1"/>
</dbReference>
<dbReference type="GO" id="GO:0006302">
    <property type="term" value="P:double-strand break repair"/>
    <property type="evidence" value="ECO:0007669"/>
    <property type="project" value="InterPro"/>
</dbReference>
<feature type="binding site" evidence="11">
    <location>
        <position position="507"/>
    </location>
    <ligand>
        <name>Zn(2+)</name>
        <dbReference type="ChEBI" id="CHEBI:29105"/>
        <label>2</label>
    </ligand>
</feature>
<evidence type="ECO:0000256" key="1">
    <source>
        <dbReference type="ARBA" id="ARBA00022515"/>
    </source>
</evidence>
<evidence type="ECO:0000256" key="6">
    <source>
        <dbReference type="ARBA" id="ARBA00022806"/>
    </source>
</evidence>
<dbReference type="GO" id="GO:0043138">
    <property type="term" value="F:3'-5' DNA helicase activity"/>
    <property type="evidence" value="ECO:0007669"/>
    <property type="project" value="UniProtKB-EC"/>
</dbReference>
<evidence type="ECO:0000256" key="9">
    <source>
        <dbReference type="ARBA" id="ARBA00023125"/>
    </source>
</evidence>
<dbReference type="EMBL" id="CP000527">
    <property type="protein sequence ID" value="ABM28798.1"/>
    <property type="molecule type" value="Genomic_DNA"/>
</dbReference>
<dbReference type="KEGG" id="dvl:Dvul_1781"/>
<evidence type="ECO:0000313" key="14">
    <source>
        <dbReference type="EMBL" id="ABM28798.1"/>
    </source>
</evidence>
<evidence type="ECO:0000256" key="8">
    <source>
        <dbReference type="ARBA" id="ARBA00022840"/>
    </source>
</evidence>
<dbReference type="Pfam" id="PF00271">
    <property type="entry name" value="Helicase_C"/>
    <property type="match status" value="1"/>
</dbReference>
<organism evidence="14 15">
    <name type="scientific">Nitratidesulfovibrio vulgaris (strain DP4)</name>
    <name type="common">Desulfovibrio vulgaris</name>
    <dbReference type="NCBI Taxonomy" id="391774"/>
    <lineage>
        <taxon>Bacteria</taxon>
        <taxon>Pseudomonadati</taxon>
        <taxon>Thermodesulfobacteriota</taxon>
        <taxon>Desulfovibrionia</taxon>
        <taxon>Desulfovibrionales</taxon>
        <taxon>Desulfovibrionaceae</taxon>
        <taxon>Nitratidesulfovibrio</taxon>
    </lineage>
</organism>
<keyword evidence="8 11" id="KW-0067">ATP-binding</keyword>
<dbReference type="HOGENOM" id="CLU_013353_4_0_7"/>
<keyword evidence="3 11" id="KW-0479">Metal-binding</keyword>
<dbReference type="Pfam" id="PF18319">
    <property type="entry name" value="Zn_ribbon_PriA"/>
    <property type="match status" value="1"/>
</dbReference>
<comment type="similarity">
    <text evidence="11">Belongs to the helicase family. PriA subfamily.</text>
</comment>
<feature type="binding site" evidence="11">
    <location>
        <position position="510"/>
    </location>
    <ligand>
        <name>Zn(2+)</name>
        <dbReference type="ChEBI" id="CHEBI:29105"/>
        <label>2</label>
    </ligand>
</feature>
<dbReference type="InterPro" id="IPR027417">
    <property type="entry name" value="P-loop_NTPase"/>
</dbReference>
<feature type="domain" description="Helicase ATP-binding" evidence="12">
    <location>
        <begin position="269"/>
        <end position="438"/>
    </location>
</feature>
<accession>A0A0H3A868</accession>
<dbReference type="GO" id="GO:0006310">
    <property type="term" value="P:DNA recombination"/>
    <property type="evidence" value="ECO:0007669"/>
    <property type="project" value="InterPro"/>
</dbReference>
<dbReference type="NCBIfam" id="TIGR00595">
    <property type="entry name" value="priA"/>
    <property type="match status" value="1"/>
</dbReference>
<protein>
    <recommendedName>
        <fullName evidence="11">Replication restart protein PriA</fullName>
    </recommendedName>
    <alternativeName>
        <fullName evidence="11">ATP-dependent DNA helicase PriA</fullName>
        <ecNumber evidence="11">5.6.2.4</ecNumber>
    </alternativeName>
    <alternativeName>
        <fullName evidence="11">DNA 3'-5' helicase PriA</fullName>
    </alternativeName>
</protein>
<dbReference type="PANTHER" id="PTHR30580">
    <property type="entry name" value="PRIMOSOMAL PROTEIN N"/>
    <property type="match status" value="1"/>
</dbReference>
<reference evidence="15" key="1">
    <citation type="journal article" date="2009" name="Environ. Microbiol.">
        <title>Contribution of mobile genetic elements to Desulfovibrio vulgaris genome plasticity.</title>
        <authorList>
            <person name="Walker C.B."/>
            <person name="Stolyar S."/>
            <person name="Chivian D."/>
            <person name="Pinel N."/>
            <person name="Gabster J.A."/>
            <person name="Dehal P.S."/>
            <person name="He Z."/>
            <person name="Yang Z.K."/>
            <person name="Yen H.C."/>
            <person name="Zhou J."/>
            <person name="Wall J.D."/>
            <person name="Hazen T.C."/>
            <person name="Arkin A.P."/>
            <person name="Stahl D.A."/>
        </authorList>
    </citation>
    <scope>NUCLEOTIDE SEQUENCE [LARGE SCALE GENOMIC DNA]</scope>
    <source>
        <strain evidence="15">DP4</strain>
    </source>
</reference>
<comment type="catalytic activity">
    <reaction evidence="11">
        <text>Couples ATP hydrolysis with the unwinding of duplex DNA by translocating in the 3'-5' direction.</text>
        <dbReference type="EC" id="5.6.2.4"/>
    </reaction>
</comment>
<keyword evidence="4 11" id="KW-0547">Nucleotide-binding</keyword>
<feature type="binding site" evidence="11">
    <location>
        <position position="541"/>
    </location>
    <ligand>
        <name>Zn(2+)</name>
        <dbReference type="ChEBI" id="CHEBI:29105"/>
        <label>1</label>
    </ligand>
</feature>
<dbReference type="InterPro" id="IPR014001">
    <property type="entry name" value="Helicase_ATP-bd"/>
</dbReference>
<dbReference type="GO" id="GO:0008270">
    <property type="term" value="F:zinc ion binding"/>
    <property type="evidence" value="ECO:0007669"/>
    <property type="project" value="UniProtKB-UniRule"/>
</dbReference>
<dbReference type="HAMAP" id="MF_00983">
    <property type="entry name" value="PriA"/>
    <property type="match status" value="1"/>
</dbReference>
<dbReference type="SMART" id="SM00490">
    <property type="entry name" value="HELICc"/>
    <property type="match status" value="1"/>
</dbReference>
<dbReference type="AlphaFoldDB" id="A0A0H3A868"/>
<evidence type="ECO:0000259" key="12">
    <source>
        <dbReference type="PROSITE" id="PS51192"/>
    </source>
</evidence>
<feature type="binding site" evidence="11">
    <location>
        <position position="538"/>
    </location>
    <ligand>
        <name>Zn(2+)</name>
        <dbReference type="ChEBI" id="CHEBI:29105"/>
        <label>1</label>
    </ligand>
</feature>
<dbReference type="Gene3D" id="3.40.1440.60">
    <property type="entry name" value="PriA, 3(prime) DNA-binding domain"/>
    <property type="match status" value="1"/>
</dbReference>
<keyword evidence="2 11" id="KW-0235">DNA replication</keyword>
<dbReference type="GO" id="GO:1990077">
    <property type="term" value="C:primosome complex"/>
    <property type="evidence" value="ECO:0007669"/>
    <property type="project" value="UniProtKB-UniRule"/>
</dbReference>
<dbReference type="SUPFAM" id="SSF52540">
    <property type="entry name" value="P-loop containing nucleoside triphosphate hydrolases"/>
    <property type="match status" value="1"/>
</dbReference>
<dbReference type="InterPro" id="IPR011545">
    <property type="entry name" value="DEAD/DEAH_box_helicase_dom"/>
</dbReference>
<dbReference type="Pfam" id="PF18074">
    <property type="entry name" value="PriA_C"/>
    <property type="match status" value="1"/>
</dbReference>
<feature type="binding site" evidence="11">
    <location>
        <position position="525"/>
    </location>
    <ligand>
        <name>Zn(2+)</name>
        <dbReference type="ChEBI" id="CHEBI:29105"/>
        <label>2</label>
    </ligand>
</feature>
<evidence type="ECO:0000256" key="5">
    <source>
        <dbReference type="ARBA" id="ARBA00022801"/>
    </source>
</evidence>
<keyword evidence="7 11" id="KW-0862">Zinc</keyword>
<evidence type="ECO:0000259" key="13">
    <source>
        <dbReference type="PROSITE" id="PS51194"/>
    </source>
</evidence>
<feature type="binding site" evidence="11">
    <location>
        <position position="528"/>
    </location>
    <ligand>
        <name>Zn(2+)</name>
        <dbReference type="ChEBI" id="CHEBI:29105"/>
        <label>2</label>
    </ligand>
</feature>
<dbReference type="InterPro" id="IPR042115">
    <property type="entry name" value="PriA_3primeBD_sf"/>
</dbReference>
<dbReference type="SMART" id="SM00487">
    <property type="entry name" value="DEXDc"/>
    <property type="match status" value="1"/>
</dbReference>
<dbReference type="GO" id="GO:0006270">
    <property type="term" value="P:DNA replication initiation"/>
    <property type="evidence" value="ECO:0007669"/>
    <property type="project" value="TreeGrafter"/>
</dbReference>
<dbReference type="Pfam" id="PF17764">
    <property type="entry name" value="PriA_3primeBD"/>
    <property type="match status" value="1"/>
</dbReference>
<dbReference type="GO" id="GO:0006269">
    <property type="term" value="P:DNA replication, synthesis of primer"/>
    <property type="evidence" value="ECO:0007669"/>
    <property type="project" value="UniProtKB-KW"/>
</dbReference>
<dbReference type="InterPro" id="IPR040498">
    <property type="entry name" value="PriA_CRR"/>
</dbReference>
<dbReference type="RefSeq" id="WP_011792461.1">
    <property type="nucleotide sequence ID" value="NC_008751.1"/>
</dbReference>
<dbReference type="Gene3D" id="3.40.50.300">
    <property type="entry name" value="P-loop containing nucleotide triphosphate hydrolases"/>
    <property type="match status" value="2"/>
</dbReference>
<sequence precursor="true">MSERLFSVALTSPPYATLTYALPAWLQDTALSPGTRVIVPLGAGTLRVGVVLGDDGNTVALPEGVTPKPLICPLDVEPCLNGDYLDMVRHLALRQGVTQGRILGNLLPAGLRTSKVRLRLIDNGRKRLLKPRELAGLDKEVLQRLGQLWREGSFEVLVAGEDAAASEMCVLKADPPWPLRPSAHRQAAILDFLYERGTTSRKVLTETLGTGCTTALGALLERGLVAIEAIDEASCACGISEASSTPLDAPQTLVLTEEQSAAVGNFAAAMDAEGPATWVLYGITGSGKTAVYLELAKMCLARGRSVLLLAPEVALACKLRRDVANSLPEAPVVLYHGYQTPAVREATFRLLATTRNQPRIIVGTRSALFLPVQDIGAVVLDEEHDSSFKQDEGLNYQAKEVAWFRVGQSNGLLVLGSATPDLKTWHAAREGVLPAARLTSRVGGGTLPSVELVDIRSLGPTDGILAPATTAALGATLAKGEQAVILLNRRGYAPLMYCLDCGTVARCPHCDIGLTYHKGRERLVCHYCGHSVAYPAVCPNCKGMHYLPMGEGTERLEESIASLLPPGGRVLRLDRDSTRRQGRMEEILEAFAREEAQVLVGTQMLSKGHHFPKVTLAVVADGDLGLNLPDYRASERTFQLLVQSSGRAGRGELPGKVLIQTRDPGHYCWQYVLRGDYEAFFEHEIAIRQRRRYPPFVRLALVRMSYPVDCREGLAEVTSLAGELRRMGSQEGVQVLGPAPAPLPLLRGRKRFNCLLKGADWLGLRRVYGAASGSVSHRHLSLSLDLDPVNML</sequence>
<feature type="binding site" evidence="11">
    <location>
        <position position="501"/>
    </location>
    <ligand>
        <name>Zn(2+)</name>
        <dbReference type="ChEBI" id="CHEBI:29105"/>
        <label>1</label>
    </ligand>
</feature>
<dbReference type="GO" id="GO:0016887">
    <property type="term" value="F:ATP hydrolysis activity"/>
    <property type="evidence" value="ECO:0007669"/>
    <property type="project" value="RHEA"/>
</dbReference>
<dbReference type="PANTHER" id="PTHR30580:SF0">
    <property type="entry name" value="PRIMOSOMAL PROTEIN N"/>
    <property type="match status" value="1"/>
</dbReference>
<keyword evidence="5 11" id="KW-0378">Hydrolase</keyword>
<evidence type="ECO:0000256" key="10">
    <source>
        <dbReference type="ARBA" id="ARBA00023235"/>
    </source>
</evidence>
<dbReference type="PROSITE" id="PS51192">
    <property type="entry name" value="HELICASE_ATP_BIND_1"/>
    <property type="match status" value="1"/>
</dbReference>
<dbReference type="CDD" id="cd18804">
    <property type="entry name" value="SF2_C_priA"/>
    <property type="match status" value="1"/>
</dbReference>
<dbReference type="InterPro" id="IPR005259">
    <property type="entry name" value="PriA"/>
</dbReference>
<dbReference type="InterPro" id="IPR041236">
    <property type="entry name" value="PriA_C"/>
</dbReference>
<dbReference type="InterPro" id="IPR001650">
    <property type="entry name" value="Helicase_C-like"/>
</dbReference>
<comment type="subunit">
    <text evidence="11">Component of the replication restart primosome.</text>
</comment>
<keyword evidence="1 11" id="KW-0639">Primosome</keyword>
<name>A0A0H3A868_NITV4</name>
<dbReference type="GO" id="GO:0003677">
    <property type="term" value="F:DNA binding"/>
    <property type="evidence" value="ECO:0007669"/>
    <property type="project" value="UniProtKB-UniRule"/>
</dbReference>
<feature type="binding site" evidence="11">
    <location>
        <position position="498"/>
    </location>
    <ligand>
        <name>Zn(2+)</name>
        <dbReference type="ChEBI" id="CHEBI:29105"/>
        <label>1</label>
    </ligand>
</feature>
<keyword evidence="6 11" id="KW-0347">Helicase</keyword>
<evidence type="ECO:0000313" key="15">
    <source>
        <dbReference type="Proteomes" id="UP000009173"/>
    </source>
</evidence>
<gene>
    <name evidence="11" type="primary">priA</name>
    <name evidence="14" type="ordered locus">Dvul_1781</name>
</gene>
<evidence type="ECO:0000256" key="2">
    <source>
        <dbReference type="ARBA" id="ARBA00022705"/>
    </source>
</evidence>
<keyword evidence="10 11" id="KW-0413">Isomerase</keyword>
<dbReference type="InterPro" id="IPR041222">
    <property type="entry name" value="PriA_3primeBD"/>
</dbReference>
<keyword evidence="9 11" id="KW-0238">DNA-binding</keyword>
<dbReference type="GO" id="GO:0005524">
    <property type="term" value="F:ATP binding"/>
    <property type="evidence" value="ECO:0007669"/>
    <property type="project" value="UniProtKB-UniRule"/>
</dbReference>
<comment type="function">
    <text evidence="11">Initiates the restart of stalled replication forks, which reloads the replicative helicase on sites other than the origin of replication. Recognizes and binds to abandoned replication forks and remodels them to uncover a helicase loading site. Promotes assembly of the primosome at these replication forks.</text>
</comment>
<evidence type="ECO:0000256" key="3">
    <source>
        <dbReference type="ARBA" id="ARBA00022723"/>
    </source>
</evidence>
<comment type="cofactor">
    <cofactor evidence="11">
        <name>Zn(2+)</name>
        <dbReference type="ChEBI" id="CHEBI:29105"/>
    </cofactor>
    <text evidence="11">Binds 2 zinc ions per subunit.</text>
</comment>
<comment type="catalytic activity">
    <reaction evidence="11">
        <text>ATP + H2O = ADP + phosphate + H(+)</text>
        <dbReference type="Rhea" id="RHEA:13065"/>
        <dbReference type="ChEBI" id="CHEBI:15377"/>
        <dbReference type="ChEBI" id="CHEBI:15378"/>
        <dbReference type="ChEBI" id="CHEBI:30616"/>
        <dbReference type="ChEBI" id="CHEBI:43474"/>
        <dbReference type="ChEBI" id="CHEBI:456216"/>
        <dbReference type="EC" id="5.6.2.4"/>
    </reaction>
</comment>
<evidence type="ECO:0000256" key="11">
    <source>
        <dbReference type="HAMAP-Rule" id="MF_00983"/>
    </source>
</evidence>
<evidence type="ECO:0000256" key="7">
    <source>
        <dbReference type="ARBA" id="ARBA00022833"/>
    </source>
</evidence>
<evidence type="ECO:0000256" key="4">
    <source>
        <dbReference type="ARBA" id="ARBA00022741"/>
    </source>
</evidence>
<proteinExistence type="inferred from homology"/>
<dbReference type="EC" id="5.6.2.4" evidence="11"/>
<dbReference type="Pfam" id="PF00270">
    <property type="entry name" value="DEAD"/>
    <property type="match status" value="1"/>
</dbReference>